<dbReference type="Pfam" id="PF01381">
    <property type="entry name" value="HTH_3"/>
    <property type="match status" value="1"/>
</dbReference>
<dbReference type="SUPFAM" id="SSF47413">
    <property type="entry name" value="lambda repressor-like DNA-binding domains"/>
    <property type="match status" value="1"/>
</dbReference>
<sequence>MSNNEQTSVRNRLKIVLVEQGRTNRWLAEQLGKTEHTVSRWCQNKTQPTIAILGQIAQILDVDVRLLIKSTKD</sequence>
<organism evidence="2 3">
    <name type="scientific">Prevotella intermedia</name>
    <dbReference type="NCBI Taxonomy" id="28131"/>
    <lineage>
        <taxon>Bacteria</taxon>
        <taxon>Pseudomonadati</taxon>
        <taxon>Bacteroidota</taxon>
        <taxon>Bacteroidia</taxon>
        <taxon>Bacteroidales</taxon>
        <taxon>Prevotellaceae</taxon>
        <taxon>Prevotella</taxon>
    </lineage>
</organism>
<accession>A0A0T7AP22</accession>
<dbReference type="Gene3D" id="1.10.260.40">
    <property type="entry name" value="lambda repressor-like DNA-binding domains"/>
    <property type="match status" value="1"/>
</dbReference>
<evidence type="ECO:0000259" key="1">
    <source>
        <dbReference type="PROSITE" id="PS50943"/>
    </source>
</evidence>
<dbReference type="SMART" id="SM00530">
    <property type="entry name" value="HTH_XRE"/>
    <property type="match status" value="1"/>
</dbReference>
<dbReference type="CDD" id="cd00093">
    <property type="entry name" value="HTH_XRE"/>
    <property type="match status" value="1"/>
</dbReference>
<dbReference type="RefSeq" id="WP_019969092.1">
    <property type="nucleotide sequence ID" value="NZ_AP014598.1"/>
</dbReference>
<dbReference type="Proteomes" id="UP000217431">
    <property type="component" value="Chromosome II"/>
</dbReference>
<reference evidence="2 3" key="1">
    <citation type="journal article" date="2016" name="DNA Res.">
        <title>The complete genome sequencing of Prevotella intermedia strain OMA14 and a subsequent fine-scale, intra-species genomic comparison reveal an unusual amplification of conjugative and mobile transposons and identify a novel Prevotella-lineage-specific repeat.</title>
        <authorList>
            <person name="Naito M."/>
            <person name="Ogura Y."/>
            <person name="Itoh T."/>
            <person name="Shoji M."/>
            <person name="Okamoto M."/>
            <person name="Hayashi T."/>
            <person name="Nakayama K."/>
        </authorList>
    </citation>
    <scope>NUCLEOTIDE SEQUENCE [LARGE SCALE GENOMIC DNA]</scope>
    <source>
        <strain evidence="2 3">OMA14</strain>
    </source>
</reference>
<gene>
    <name evidence="2" type="ORF">PIOMA14_II_0296</name>
</gene>
<name>A0A0T7AP22_PREIN</name>
<dbReference type="PROSITE" id="PS50943">
    <property type="entry name" value="HTH_CROC1"/>
    <property type="match status" value="1"/>
</dbReference>
<dbReference type="InterPro" id="IPR010982">
    <property type="entry name" value="Lambda_DNA-bd_dom_sf"/>
</dbReference>
<proteinExistence type="predicted"/>
<evidence type="ECO:0000313" key="3">
    <source>
        <dbReference type="Proteomes" id="UP000217431"/>
    </source>
</evidence>
<protein>
    <recommendedName>
        <fullName evidence="1">HTH cro/C1-type domain-containing protein</fullName>
    </recommendedName>
</protein>
<dbReference type="InterPro" id="IPR001387">
    <property type="entry name" value="Cro/C1-type_HTH"/>
</dbReference>
<dbReference type="GO" id="GO:0003677">
    <property type="term" value="F:DNA binding"/>
    <property type="evidence" value="ECO:0007669"/>
    <property type="project" value="InterPro"/>
</dbReference>
<dbReference type="EMBL" id="AP014598">
    <property type="protein sequence ID" value="BAU18801.1"/>
    <property type="molecule type" value="Genomic_DNA"/>
</dbReference>
<dbReference type="AlphaFoldDB" id="A0A0T7AP22"/>
<evidence type="ECO:0000313" key="2">
    <source>
        <dbReference type="EMBL" id="BAU18801.1"/>
    </source>
</evidence>
<feature type="domain" description="HTH cro/C1-type" evidence="1">
    <location>
        <begin position="27"/>
        <end position="67"/>
    </location>
</feature>